<organism evidence="1">
    <name type="scientific">Rhizophora mucronata</name>
    <name type="common">Asiatic mangrove</name>
    <dbReference type="NCBI Taxonomy" id="61149"/>
    <lineage>
        <taxon>Eukaryota</taxon>
        <taxon>Viridiplantae</taxon>
        <taxon>Streptophyta</taxon>
        <taxon>Embryophyta</taxon>
        <taxon>Tracheophyta</taxon>
        <taxon>Spermatophyta</taxon>
        <taxon>Magnoliopsida</taxon>
        <taxon>eudicotyledons</taxon>
        <taxon>Gunneridae</taxon>
        <taxon>Pentapetalae</taxon>
        <taxon>rosids</taxon>
        <taxon>fabids</taxon>
        <taxon>Malpighiales</taxon>
        <taxon>Rhizophoraceae</taxon>
        <taxon>Rhizophora</taxon>
    </lineage>
</organism>
<proteinExistence type="predicted"/>
<evidence type="ECO:0000313" key="1">
    <source>
        <dbReference type="EMBL" id="MBX44852.1"/>
    </source>
</evidence>
<accession>A0A2P2NQT6</accession>
<protein>
    <submittedName>
        <fullName evidence="1">Uncharacterized protein</fullName>
    </submittedName>
</protein>
<dbReference type="AlphaFoldDB" id="A0A2P2NQT6"/>
<name>A0A2P2NQT6_RHIMU</name>
<reference evidence="1" key="1">
    <citation type="submission" date="2018-02" db="EMBL/GenBank/DDBJ databases">
        <title>Rhizophora mucronata_Transcriptome.</title>
        <authorList>
            <person name="Meera S.P."/>
            <person name="Sreeshan A."/>
            <person name="Augustine A."/>
        </authorList>
    </citation>
    <scope>NUCLEOTIDE SEQUENCE</scope>
    <source>
        <tissue evidence="1">Leaf</tissue>
    </source>
</reference>
<dbReference type="EMBL" id="GGEC01064368">
    <property type="protein sequence ID" value="MBX44852.1"/>
    <property type="molecule type" value="Transcribed_RNA"/>
</dbReference>
<sequence>MVIVSFSVKSKTWKGNQPIHFSQGSIEGQVVEQIFYVY</sequence>